<feature type="domain" description="Metallo-beta-lactamase" evidence="1">
    <location>
        <begin position="16"/>
        <end position="201"/>
    </location>
</feature>
<dbReference type="Pfam" id="PF00753">
    <property type="entry name" value="Lactamase_B"/>
    <property type="match status" value="1"/>
</dbReference>
<dbReference type="InterPro" id="IPR001279">
    <property type="entry name" value="Metallo-B-lactamas"/>
</dbReference>
<dbReference type="SUPFAM" id="SSF56281">
    <property type="entry name" value="Metallo-hydrolase/oxidoreductase"/>
    <property type="match status" value="1"/>
</dbReference>
<proteinExistence type="predicted"/>
<dbReference type="Gene3D" id="3.60.15.10">
    <property type="entry name" value="Ribonuclease Z/Hydroxyacylglutathione hydrolase-like"/>
    <property type="match status" value="1"/>
</dbReference>
<dbReference type="PANTHER" id="PTHR42951">
    <property type="entry name" value="METALLO-BETA-LACTAMASE DOMAIN-CONTAINING"/>
    <property type="match status" value="1"/>
</dbReference>
<sequence>MREVIEGLYRVEAARAGNAYLFEGGDRSVLVDSGLASGAAKVVAELSGARIPRLTDVVLTHYDPDHVGAAAAVQRATGATVWLGAADARILRGEVPPPTRTRRAMMRVGWLGRADLPQLTELPDDAETEVVPGVVAVPAPGHTPGHHLVRWRGVAFIGDAARLSHGRLVHFPGFLISDRAQADATLTAIAASRPRLVLPGHGAPGRLE</sequence>
<evidence type="ECO:0000313" key="3">
    <source>
        <dbReference type="Proteomes" id="UP001174210"/>
    </source>
</evidence>
<gene>
    <name evidence="2" type="ORF">P5G59_13745</name>
</gene>
<dbReference type="RefSeq" id="WP_301219550.1">
    <property type="nucleotide sequence ID" value="NZ_JAROCB010000003.1"/>
</dbReference>
<name>A0ABT8IZJ8_9MICO</name>
<protein>
    <submittedName>
        <fullName evidence="2">MBL fold metallo-hydrolase</fullName>
    </submittedName>
</protein>
<accession>A0ABT8IZJ8</accession>
<keyword evidence="3" id="KW-1185">Reference proteome</keyword>
<evidence type="ECO:0000259" key="1">
    <source>
        <dbReference type="SMART" id="SM00849"/>
    </source>
</evidence>
<dbReference type="EMBL" id="JAROCB010000003">
    <property type="protein sequence ID" value="MDN4598210.1"/>
    <property type="molecule type" value="Genomic_DNA"/>
</dbReference>
<organism evidence="2 3">
    <name type="scientific">Leifsonia virtsii</name>
    <dbReference type="NCBI Taxonomy" id="3035915"/>
    <lineage>
        <taxon>Bacteria</taxon>
        <taxon>Bacillati</taxon>
        <taxon>Actinomycetota</taxon>
        <taxon>Actinomycetes</taxon>
        <taxon>Micrococcales</taxon>
        <taxon>Microbacteriaceae</taxon>
        <taxon>Leifsonia</taxon>
    </lineage>
</organism>
<dbReference type="InterPro" id="IPR036866">
    <property type="entry name" value="RibonucZ/Hydroxyglut_hydro"/>
</dbReference>
<dbReference type="Proteomes" id="UP001174210">
    <property type="component" value="Unassembled WGS sequence"/>
</dbReference>
<reference evidence="2" key="1">
    <citation type="submission" date="2023-03" db="EMBL/GenBank/DDBJ databases">
        <title>MT1 and MT2 Draft Genomes of Novel Species.</title>
        <authorList>
            <person name="Venkateswaran K."/>
        </authorList>
    </citation>
    <scope>NUCLEOTIDE SEQUENCE</scope>
    <source>
        <strain evidence="2">F6_8S_P_1A</strain>
    </source>
</reference>
<dbReference type="SMART" id="SM00849">
    <property type="entry name" value="Lactamase_B"/>
    <property type="match status" value="1"/>
</dbReference>
<dbReference type="InterPro" id="IPR050855">
    <property type="entry name" value="NDM-1-like"/>
</dbReference>
<evidence type="ECO:0000313" key="2">
    <source>
        <dbReference type="EMBL" id="MDN4598210.1"/>
    </source>
</evidence>
<comment type="caution">
    <text evidence="2">The sequence shown here is derived from an EMBL/GenBank/DDBJ whole genome shotgun (WGS) entry which is preliminary data.</text>
</comment>